<gene>
    <name evidence="2" type="ORF">ALC62_00167</name>
</gene>
<reference evidence="2 3" key="1">
    <citation type="submission" date="2016-03" db="EMBL/GenBank/DDBJ databases">
        <title>Cyphomyrmex costatus WGS genome.</title>
        <authorList>
            <person name="Nygaard S."/>
            <person name="Hu H."/>
            <person name="Boomsma J."/>
            <person name="Zhang G."/>
        </authorList>
    </citation>
    <scope>NUCLEOTIDE SEQUENCE [LARGE SCALE GENOMIC DNA]</scope>
    <source>
        <strain evidence="2">MS0001</strain>
        <tissue evidence="2">Whole body</tissue>
    </source>
</reference>
<evidence type="ECO:0000256" key="1">
    <source>
        <dbReference type="SAM" id="MobiDB-lite"/>
    </source>
</evidence>
<protein>
    <recommendedName>
        <fullName evidence="4">CCHC-type domain-containing protein</fullName>
    </recommendedName>
</protein>
<comment type="caution">
    <text evidence="2">The sequence shown here is derived from an EMBL/GenBank/DDBJ whole genome shotgun (WGS) entry which is preliminary data.</text>
</comment>
<dbReference type="GO" id="GO:0003676">
    <property type="term" value="F:nucleic acid binding"/>
    <property type="evidence" value="ECO:0007669"/>
    <property type="project" value="InterPro"/>
</dbReference>
<feature type="compositionally biased region" description="Basic and acidic residues" evidence="1">
    <location>
        <begin position="192"/>
        <end position="204"/>
    </location>
</feature>
<evidence type="ECO:0000313" key="3">
    <source>
        <dbReference type="Proteomes" id="UP000078542"/>
    </source>
</evidence>
<dbReference type="AlphaFoldDB" id="A0A151K1Z5"/>
<evidence type="ECO:0008006" key="4">
    <source>
        <dbReference type="Google" id="ProtNLM"/>
    </source>
</evidence>
<organism evidence="2 3">
    <name type="scientific">Cyphomyrmex costatus</name>
    <dbReference type="NCBI Taxonomy" id="456900"/>
    <lineage>
        <taxon>Eukaryota</taxon>
        <taxon>Metazoa</taxon>
        <taxon>Ecdysozoa</taxon>
        <taxon>Arthropoda</taxon>
        <taxon>Hexapoda</taxon>
        <taxon>Insecta</taxon>
        <taxon>Pterygota</taxon>
        <taxon>Neoptera</taxon>
        <taxon>Endopterygota</taxon>
        <taxon>Hymenoptera</taxon>
        <taxon>Apocrita</taxon>
        <taxon>Aculeata</taxon>
        <taxon>Formicoidea</taxon>
        <taxon>Formicidae</taxon>
        <taxon>Myrmicinae</taxon>
        <taxon>Cyphomyrmex</taxon>
    </lineage>
</organism>
<feature type="region of interest" description="Disordered" evidence="1">
    <location>
        <begin position="58"/>
        <end position="151"/>
    </location>
</feature>
<dbReference type="EMBL" id="LKEX01009692">
    <property type="protein sequence ID" value="KYN50139.1"/>
    <property type="molecule type" value="Genomic_DNA"/>
</dbReference>
<sequence>MERREKRYVDPYFMSQIDDLTTRSFVDGLPFEYRIQMGPEARISHTEAFAAAKKIAKRRELDKQRETERHDIRYRSDRERIHERDPRQLTNTRRSKTPLAYQSMPRSTHQDVAARQINTQNSSPPAARPNNNNMHESYQTRRDTQRPAPTKQCHYCKRLGHDISECRRREFNNSNNNNKFQREGQGNFPRPSESRDAAPVDNSKKSRPMKTINVEEKITGNATSNNFIKPRRVHTIAYYTGIGNRTSKAY</sequence>
<evidence type="ECO:0000313" key="2">
    <source>
        <dbReference type="EMBL" id="KYN50139.1"/>
    </source>
</evidence>
<dbReference type="STRING" id="456900.A0A151K1Z5"/>
<feature type="compositionally biased region" description="Basic and acidic residues" evidence="1">
    <location>
        <begin position="58"/>
        <end position="87"/>
    </location>
</feature>
<dbReference type="Proteomes" id="UP000078542">
    <property type="component" value="Unassembled WGS sequence"/>
</dbReference>
<feature type="compositionally biased region" description="Low complexity" evidence="1">
    <location>
        <begin position="121"/>
        <end position="133"/>
    </location>
</feature>
<name>A0A151K1Z5_9HYME</name>
<accession>A0A151K1Z5</accession>
<keyword evidence="3" id="KW-1185">Reference proteome</keyword>
<dbReference type="SUPFAM" id="SSF57756">
    <property type="entry name" value="Retrovirus zinc finger-like domains"/>
    <property type="match status" value="1"/>
</dbReference>
<dbReference type="GO" id="GO:0008270">
    <property type="term" value="F:zinc ion binding"/>
    <property type="evidence" value="ECO:0007669"/>
    <property type="project" value="InterPro"/>
</dbReference>
<feature type="region of interest" description="Disordered" evidence="1">
    <location>
        <begin position="170"/>
        <end position="209"/>
    </location>
</feature>
<proteinExistence type="predicted"/>
<dbReference type="InterPro" id="IPR036875">
    <property type="entry name" value="Znf_CCHC_sf"/>
</dbReference>